<feature type="compositionally biased region" description="Low complexity" evidence="1">
    <location>
        <begin position="17"/>
        <end position="30"/>
    </location>
</feature>
<dbReference type="Proteomes" id="UP001630127">
    <property type="component" value="Unassembled WGS sequence"/>
</dbReference>
<evidence type="ECO:0000313" key="3">
    <source>
        <dbReference type="Proteomes" id="UP001630127"/>
    </source>
</evidence>
<accession>A0ABD2YP18</accession>
<feature type="compositionally biased region" description="Polar residues" evidence="1">
    <location>
        <begin position="46"/>
        <end position="72"/>
    </location>
</feature>
<feature type="region of interest" description="Disordered" evidence="1">
    <location>
        <begin position="17"/>
        <end position="72"/>
    </location>
</feature>
<proteinExistence type="predicted"/>
<organism evidence="2 3">
    <name type="scientific">Cinchona calisaya</name>
    <dbReference type="NCBI Taxonomy" id="153742"/>
    <lineage>
        <taxon>Eukaryota</taxon>
        <taxon>Viridiplantae</taxon>
        <taxon>Streptophyta</taxon>
        <taxon>Embryophyta</taxon>
        <taxon>Tracheophyta</taxon>
        <taxon>Spermatophyta</taxon>
        <taxon>Magnoliopsida</taxon>
        <taxon>eudicotyledons</taxon>
        <taxon>Gunneridae</taxon>
        <taxon>Pentapetalae</taxon>
        <taxon>asterids</taxon>
        <taxon>lamiids</taxon>
        <taxon>Gentianales</taxon>
        <taxon>Rubiaceae</taxon>
        <taxon>Cinchonoideae</taxon>
        <taxon>Cinchoneae</taxon>
        <taxon>Cinchona</taxon>
    </lineage>
</organism>
<sequence length="107" mass="10823">MSLEPLTRVQLQIPMTSGATSSVTTTTVPVAHSDVPPDAESGFLPENSSETGASNSVGNTSTPVANSALTSRETTYTAATRSMITGSSGEAFCKGSCGLFGVCCSLI</sequence>
<keyword evidence="3" id="KW-1185">Reference proteome</keyword>
<reference evidence="2 3" key="1">
    <citation type="submission" date="2024-11" db="EMBL/GenBank/DDBJ databases">
        <title>A near-complete genome assembly of Cinchona calisaya.</title>
        <authorList>
            <person name="Lian D.C."/>
            <person name="Zhao X.W."/>
            <person name="Wei L."/>
        </authorList>
    </citation>
    <scope>NUCLEOTIDE SEQUENCE [LARGE SCALE GENOMIC DNA]</scope>
    <source>
        <tissue evidence="2">Nenye</tissue>
    </source>
</reference>
<protein>
    <submittedName>
        <fullName evidence="2">Uncharacterized protein</fullName>
    </submittedName>
</protein>
<name>A0ABD2YP18_9GENT</name>
<comment type="caution">
    <text evidence="2">The sequence shown here is derived from an EMBL/GenBank/DDBJ whole genome shotgun (WGS) entry which is preliminary data.</text>
</comment>
<dbReference type="EMBL" id="JBJUIK010000012">
    <property type="protein sequence ID" value="KAL3508718.1"/>
    <property type="molecule type" value="Genomic_DNA"/>
</dbReference>
<evidence type="ECO:0000256" key="1">
    <source>
        <dbReference type="SAM" id="MobiDB-lite"/>
    </source>
</evidence>
<evidence type="ECO:0000313" key="2">
    <source>
        <dbReference type="EMBL" id="KAL3508718.1"/>
    </source>
</evidence>
<gene>
    <name evidence="2" type="ORF">ACH5RR_028119</name>
</gene>
<dbReference type="AlphaFoldDB" id="A0ABD2YP18"/>